<dbReference type="AlphaFoldDB" id="A0A9X4EW05"/>
<dbReference type="Gene3D" id="1.10.10.10">
    <property type="entry name" value="Winged helix-like DNA-binding domain superfamily/Winged helix DNA-binding domain"/>
    <property type="match status" value="1"/>
</dbReference>
<dbReference type="Gene3D" id="3.20.20.450">
    <property type="entry name" value="EAL domain"/>
    <property type="match status" value="1"/>
</dbReference>
<dbReference type="PROSITE" id="PS50110">
    <property type="entry name" value="RESPONSE_REGULATORY"/>
    <property type="match status" value="1"/>
</dbReference>
<gene>
    <name evidence="6" type="ORF">L9W94_06850</name>
</gene>
<dbReference type="InterPro" id="IPR035919">
    <property type="entry name" value="EAL_sf"/>
</dbReference>
<dbReference type="Pfam" id="PF00072">
    <property type="entry name" value="Response_reg"/>
    <property type="match status" value="1"/>
</dbReference>
<sequence>MILIAEDDRIQSTKLKFKLKQLGYDEVLVASNGFEALDICTEYAITLVFCDIRMPEMDGITLLSKLGEYTNISVIILSALEDDVLELCYNMCSLASFHFVDVLRKPYSEEQLHSVLEVYQRKRTEKQSQFTPIQLSSEDIEHAFNADLLFNYYQPQFDFQTGAMVGVEALVRYEHPHYGLLGPVHFLPVIEQYGLMDKLFIVVLEKSISAIASLKSNLRLSVNITQSNLEQSISETVLALCNEYQFEPSQLVLELTEGEVYNSTTTSLANLARLRMHGVGLSIDDFGTGYASLSQLSKLPFTELKIDKSFVQDLSTNYKNQQLTNMCLLLAQSLGLHCVVEGVENEEVWQYLRHLKVDTCQGYYSAMPMPMPIGELAEMYSKNHSQSLNRQSLNDGVHCLLIDNQPISAYAIQKLIQKEQGVSRVTLTFEFKQALKTLRDLPINLVVVGYRTDAQQRNSLTKNIRMHGYNGKIVFLYEYSDTEINVEVDDSNAYCILKAATLAETVKNIIYQTEVSDDNAHDDSYYRELLSERELTVAQLLIQGLTNKQIANQLDISQKTVSTYKTRILQKLGINSAMELVRFIKIS</sequence>
<reference evidence="6" key="1">
    <citation type="submission" date="2022-02" db="EMBL/GenBank/DDBJ databases">
        <title>Emergence and expansion in Europe of a Vibrio aestuarianus clonal complex pathogenic for oysters.</title>
        <authorList>
            <person name="Mesnil A."/>
            <person name="Travers M.-A."/>
        </authorList>
    </citation>
    <scope>NUCLEOTIDE SEQUENCE</scope>
    <source>
        <strain evidence="6">19_064_11T1</strain>
    </source>
</reference>
<dbReference type="PROSITE" id="PS50043">
    <property type="entry name" value="HTH_LUXR_2"/>
    <property type="match status" value="1"/>
</dbReference>
<organism evidence="6 7">
    <name type="scientific">Vibrio aestuarianus</name>
    <dbReference type="NCBI Taxonomy" id="28171"/>
    <lineage>
        <taxon>Bacteria</taxon>
        <taxon>Pseudomonadati</taxon>
        <taxon>Pseudomonadota</taxon>
        <taxon>Gammaproteobacteria</taxon>
        <taxon>Vibrionales</taxon>
        <taxon>Vibrionaceae</taxon>
        <taxon>Vibrio</taxon>
    </lineage>
</organism>
<dbReference type="SUPFAM" id="SSF52172">
    <property type="entry name" value="CheY-like"/>
    <property type="match status" value="2"/>
</dbReference>
<dbReference type="SMART" id="SM00421">
    <property type="entry name" value="HTH_LUXR"/>
    <property type="match status" value="1"/>
</dbReference>
<dbReference type="SUPFAM" id="SSF46894">
    <property type="entry name" value="C-terminal effector domain of the bipartite response regulators"/>
    <property type="match status" value="1"/>
</dbReference>
<dbReference type="Gene3D" id="3.40.50.2300">
    <property type="match status" value="2"/>
</dbReference>
<proteinExistence type="predicted"/>
<dbReference type="InterPro" id="IPR000792">
    <property type="entry name" value="Tscrpt_reg_LuxR_C"/>
</dbReference>
<dbReference type="RefSeq" id="WP_274682950.1">
    <property type="nucleotide sequence ID" value="NZ_JAKNBA010000008.1"/>
</dbReference>
<dbReference type="GO" id="GO:0006355">
    <property type="term" value="P:regulation of DNA-templated transcription"/>
    <property type="evidence" value="ECO:0007669"/>
    <property type="project" value="InterPro"/>
</dbReference>
<dbReference type="SMART" id="SM00448">
    <property type="entry name" value="REC"/>
    <property type="match status" value="1"/>
</dbReference>
<dbReference type="InterPro" id="IPR016032">
    <property type="entry name" value="Sig_transdc_resp-reg_C-effctor"/>
</dbReference>
<dbReference type="GO" id="GO:0003677">
    <property type="term" value="F:DNA binding"/>
    <property type="evidence" value="ECO:0007669"/>
    <property type="project" value="UniProtKB-KW"/>
</dbReference>
<evidence type="ECO:0000256" key="1">
    <source>
        <dbReference type="ARBA" id="ARBA00023125"/>
    </source>
</evidence>
<feature type="domain" description="EAL" evidence="5">
    <location>
        <begin position="133"/>
        <end position="382"/>
    </location>
</feature>
<dbReference type="Proteomes" id="UP001140979">
    <property type="component" value="Unassembled WGS sequence"/>
</dbReference>
<evidence type="ECO:0000259" key="4">
    <source>
        <dbReference type="PROSITE" id="PS50110"/>
    </source>
</evidence>
<evidence type="ECO:0000259" key="3">
    <source>
        <dbReference type="PROSITE" id="PS50043"/>
    </source>
</evidence>
<dbReference type="EMBL" id="JAKNBA010000008">
    <property type="protein sequence ID" value="MDE1241868.1"/>
    <property type="molecule type" value="Genomic_DNA"/>
</dbReference>
<keyword evidence="2" id="KW-0597">Phosphoprotein</keyword>
<dbReference type="InterPro" id="IPR050706">
    <property type="entry name" value="Cyclic-di-GMP_PDE-like"/>
</dbReference>
<dbReference type="SMART" id="SM00052">
    <property type="entry name" value="EAL"/>
    <property type="match status" value="1"/>
</dbReference>
<evidence type="ECO:0000259" key="5">
    <source>
        <dbReference type="PROSITE" id="PS50883"/>
    </source>
</evidence>
<evidence type="ECO:0000313" key="6">
    <source>
        <dbReference type="EMBL" id="MDE1241868.1"/>
    </source>
</evidence>
<dbReference type="PROSITE" id="PS50883">
    <property type="entry name" value="EAL"/>
    <property type="match status" value="1"/>
</dbReference>
<dbReference type="InterPro" id="IPR001789">
    <property type="entry name" value="Sig_transdc_resp-reg_receiver"/>
</dbReference>
<dbReference type="CDD" id="cd06170">
    <property type="entry name" value="LuxR_C_like"/>
    <property type="match status" value="1"/>
</dbReference>
<dbReference type="GO" id="GO:0071111">
    <property type="term" value="F:cyclic-guanylate-specific phosphodiesterase activity"/>
    <property type="evidence" value="ECO:0007669"/>
    <property type="project" value="InterPro"/>
</dbReference>
<dbReference type="PANTHER" id="PTHR33121">
    <property type="entry name" value="CYCLIC DI-GMP PHOSPHODIESTERASE PDEF"/>
    <property type="match status" value="1"/>
</dbReference>
<feature type="modified residue" description="4-aspartylphosphate" evidence="2">
    <location>
        <position position="51"/>
    </location>
</feature>
<comment type="caution">
    <text evidence="6">The sequence shown here is derived from an EMBL/GenBank/DDBJ whole genome shotgun (WGS) entry which is preliminary data.</text>
</comment>
<dbReference type="Pfam" id="PF00563">
    <property type="entry name" value="EAL"/>
    <property type="match status" value="1"/>
</dbReference>
<dbReference type="InterPro" id="IPR036388">
    <property type="entry name" value="WH-like_DNA-bd_sf"/>
</dbReference>
<dbReference type="PRINTS" id="PR00038">
    <property type="entry name" value="HTHLUXR"/>
</dbReference>
<dbReference type="InterPro" id="IPR011006">
    <property type="entry name" value="CheY-like_superfamily"/>
</dbReference>
<feature type="domain" description="HTH luxR-type" evidence="3">
    <location>
        <begin position="523"/>
        <end position="587"/>
    </location>
</feature>
<feature type="domain" description="Response regulatory" evidence="4">
    <location>
        <begin position="1"/>
        <end position="120"/>
    </location>
</feature>
<dbReference type="InterPro" id="IPR001633">
    <property type="entry name" value="EAL_dom"/>
</dbReference>
<evidence type="ECO:0000313" key="7">
    <source>
        <dbReference type="Proteomes" id="UP001140979"/>
    </source>
</evidence>
<evidence type="ECO:0000256" key="2">
    <source>
        <dbReference type="PROSITE-ProRule" id="PRU00169"/>
    </source>
</evidence>
<dbReference type="PROSITE" id="PS00622">
    <property type="entry name" value="HTH_LUXR_1"/>
    <property type="match status" value="1"/>
</dbReference>
<dbReference type="Pfam" id="PF00196">
    <property type="entry name" value="GerE"/>
    <property type="match status" value="1"/>
</dbReference>
<dbReference type="PANTHER" id="PTHR33121:SF70">
    <property type="entry name" value="SIGNALING PROTEIN YKOW"/>
    <property type="match status" value="1"/>
</dbReference>
<dbReference type="SUPFAM" id="SSF141868">
    <property type="entry name" value="EAL domain-like"/>
    <property type="match status" value="1"/>
</dbReference>
<name>A0A9X4EW05_9VIBR</name>
<accession>A0A9X4EW05</accession>
<protein>
    <submittedName>
        <fullName evidence="6">EAL domain-containing protein</fullName>
    </submittedName>
</protein>
<dbReference type="CDD" id="cd01948">
    <property type="entry name" value="EAL"/>
    <property type="match status" value="1"/>
</dbReference>
<keyword evidence="1" id="KW-0238">DNA-binding</keyword>
<dbReference type="GO" id="GO:0000160">
    <property type="term" value="P:phosphorelay signal transduction system"/>
    <property type="evidence" value="ECO:0007669"/>
    <property type="project" value="InterPro"/>
</dbReference>